<dbReference type="EMBL" id="JANPWB010000006">
    <property type="protein sequence ID" value="KAJ1180213.1"/>
    <property type="molecule type" value="Genomic_DNA"/>
</dbReference>
<dbReference type="AlphaFoldDB" id="A0AAV7TUC0"/>
<evidence type="ECO:0000313" key="3">
    <source>
        <dbReference type="Proteomes" id="UP001066276"/>
    </source>
</evidence>
<evidence type="ECO:0000256" key="1">
    <source>
        <dbReference type="SAM" id="MobiDB-lite"/>
    </source>
</evidence>
<organism evidence="2 3">
    <name type="scientific">Pleurodeles waltl</name>
    <name type="common">Iberian ribbed newt</name>
    <dbReference type="NCBI Taxonomy" id="8319"/>
    <lineage>
        <taxon>Eukaryota</taxon>
        <taxon>Metazoa</taxon>
        <taxon>Chordata</taxon>
        <taxon>Craniata</taxon>
        <taxon>Vertebrata</taxon>
        <taxon>Euteleostomi</taxon>
        <taxon>Amphibia</taxon>
        <taxon>Batrachia</taxon>
        <taxon>Caudata</taxon>
        <taxon>Salamandroidea</taxon>
        <taxon>Salamandridae</taxon>
        <taxon>Pleurodelinae</taxon>
        <taxon>Pleurodeles</taxon>
    </lineage>
</organism>
<accession>A0AAV7TUC0</accession>
<sequence length="82" mass="8782">METVSGPGSSALELQHHGEQRSAGALGAARWEPRKHYLLIVIGDIGSDSQLRAVRGHLEHGESGAGIRSKCAVQQERKQGVQ</sequence>
<feature type="region of interest" description="Disordered" evidence="1">
    <location>
        <begin position="59"/>
        <end position="82"/>
    </location>
</feature>
<comment type="caution">
    <text evidence="2">The sequence shown here is derived from an EMBL/GenBank/DDBJ whole genome shotgun (WGS) entry which is preliminary data.</text>
</comment>
<feature type="region of interest" description="Disordered" evidence="1">
    <location>
        <begin position="1"/>
        <end position="27"/>
    </location>
</feature>
<keyword evidence="3" id="KW-1185">Reference proteome</keyword>
<reference evidence="2" key="1">
    <citation type="journal article" date="2022" name="bioRxiv">
        <title>Sequencing and chromosome-scale assembly of the giantPleurodeles waltlgenome.</title>
        <authorList>
            <person name="Brown T."/>
            <person name="Elewa A."/>
            <person name="Iarovenko S."/>
            <person name="Subramanian E."/>
            <person name="Araus A.J."/>
            <person name="Petzold A."/>
            <person name="Susuki M."/>
            <person name="Suzuki K.-i.T."/>
            <person name="Hayashi T."/>
            <person name="Toyoda A."/>
            <person name="Oliveira C."/>
            <person name="Osipova E."/>
            <person name="Leigh N.D."/>
            <person name="Simon A."/>
            <person name="Yun M.H."/>
        </authorList>
    </citation>
    <scope>NUCLEOTIDE SEQUENCE</scope>
    <source>
        <strain evidence="2">20211129_DDA</strain>
        <tissue evidence="2">Liver</tissue>
    </source>
</reference>
<name>A0AAV7TUC0_PLEWA</name>
<evidence type="ECO:0000313" key="2">
    <source>
        <dbReference type="EMBL" id="KAJ1180213.1"/>
    </source>
</evidence>
<proteinExistence type="predicted"/>
<protein>
    <submittedName>
        <fullName evidence="2">Uncharacterized protein</fullName>
    </submittedName>
</protein>
<gene>
    <name evidence="2" type="ORF">NDU88_005435</name>
</gene>
<dbReference type="Proteomes" id="UP001066276">
    <property type="component" value="Chromosome 3_2"/>
</dbReference>